<dbReference type="STRING" id="1619234.SAMN05421730_101664"/>
<protein>
    <submittedName>
        <fullName evidence="5">Uncharacterized domain 1-containing protein</fullName>
    </submittedName>
</protein>
<dbReference type="GO" id="GO:0052816">
    <property type="term" value="F:long-chain fatty acyl-CoA hydrolase activity"/>
    <property type="evidence" value="ECO:0007669"/>
    <property type="project" value="TreeGrafter"/>
</dbReference>
<dbReference type="RefSeq" id="WP_169823686.1">
    <property type="nucleotide sequence ID" value="NZ_FMKA01000016.1"/>
</dbReference>
<dbReference type="CDD" id="cd03442">
    <property type="entry name" value="BFIT_BACH"/>
    <property type="match status" value="1"/>
</dbReference>
<keyword evidence="2 3" id="KW-0378">Hydrolase</keyword>
<sequence>MSELKKARKMSYSRVESSVLMLPDQANALGNVHGGELMKLMDNVAVMAAMKHSGGAAVTARVDELVFHEPVSIGSIVTCIAQVAYAGRTSMQVKVTVYVHDLKKYTEPRIALSSFFSIVHLGDDNRPKEVPGLIAVTEEEKVLYKAGEERYPKK</sequence>
<evidence type="ECO:0000256" key="3">
    <source>
        <dbReference type="PROSITE-ProRule" id="PRU01106"/>
    </source>
</evidence>
<dbReference type="PROSITE" id="PS51770">
    <property type="entry name" value="HOTDOG_ACOT"/>
    <property type="match status" value="1"/>
</dbReference>
<evidence type="ECO:0000256" key="2">
    <source>
        <dbReference type="ARBA" id="ARBA00022801"/>
    </source>
</evidence>
<dbReference type="PANTHER" id="PTHR11049">
    <property type="entry name" value="ACYL COENZYME A THIOESTER HYDROLASE"/>
    <property type="match status" value="1"/>
</dbReference>
<feature type="domain" description="HotDog ACOT-type" evidence="4">
    <location>
        <begin position="11"/>
        <end position="124"/>
    </location>
</feature>
<accession>A0A1D3TVB9</accession>
<dbReference type="GO" id="GO:0005737">
    <property type="term" value="C:cytoplasm"/>
    <property type="evidence" value="ECO:0007669"/>
    <property type="project" value="TreeGrafter"/>
</dbReference>
<dbReference type="AlphaFoldDB" id="A0A1D3TVB9"/>
<evidence type="ECO:0000313" key="5">
    <source>
        <dbReference type="EMBL" id="SCP98093.1"/>
    </source>
</evidence>
<dbReference type="EMBL" id="FMKA01000016">
    <property type="protein sequence ID" value="SCP98093.1"/>
    <property type="molecule type" value="Genomic_DNA"/>
</dbReference>
<organism evidence="5 6">
    <name type="scientific">Anaerobium acetethylicum</name>
    <dbReference type="NCBI Taxonomy" id="1619234"/>
    <lineage>
        <taxon>Bacteria</taxon>
        <taxon>Bacillati</taxon>
        <taxon>Bacillota</taxon>
        <taxon>Clostridia</taxon>
        <taxon>Lachnospirales</taxon>
        <taxon>Lachnospiraceae</taxon>
        <taxon>Anaerobium</taxon>
    </lineage>
</organism>
<dbReference type="InterPro" id="IPR006683">
    <property type="entry name" value="Thioestr_dom"/>
</dbReference>
<comment type="similarity">
    <text evidence="1">Belongs to the acyl coenzyme A hydrolase family.</text>
</comment>
<evidence type="ECO:0000256" key="1">
    <source>
        <dbReference type="ARBA" id="ARBA00010458"/>
    </source>
</evidence>
<evidence type="ECO:0000313" key="6">
    <source>
        <dbReference type="Proteomes" id="UP000199315"/>
    </source>
</evidence>
<dbReference type="GO" id="GO:0006637">
    <property type="term" value="P:acyl-CoA metabolic process"/>
    <property type="evidence" value="ECO:0007669"/>
    <property type="project" value="TreeGrafter"/>
</dbReference>
<dbReference type="InterPro" id="IPR029069">
    <property type="entry name" value="HotDog_dom_sf"/>
</dbReference>
<reference evidence="5 6" key="1">
    <citation type="submission" date="2016-09" db="EMBL/GenBank/DDBJ databases">
        <authorList>
            <person name="Capua I."/>
            <person name="De Benedictis P."/>
            <person name="Joannis T."/>
            <person name="Lombin L.H."/>
            <person name="Cattoli G."/>
        </authorList>
    </citation>
    <scope>NUCLEOTIDE SEQUENCE [LARGE SCALE GENOMIC DNA]</scope>
    <source>
        <strain evidence="5 6">GluBS11</strain>
    </source>
</reference>
<dbReference type="InterPro" id="IPR040170">
    <property type="entry name" value="Cytosol_ACT"/>
</dbReference>
<dbReference type="SUPFAM" id="SSF54637">
    <property type="entry name" value="Thioesterase/thiol ester dehydrase-isomerase"/>
    <property type="match status" value="1"/>
</dbReference>
<proteinExistence type="inferred from homology"/>
<dbReference type="Pfam" id="PF03061">
    <property type="entry name" value="4HBT"/>
    <property type="match status" value="1"/>
</dbReference>
<gene>
    <name evidence="5" type="ORF">SAMN05421730_101664</name>
</gene>
<name>A0A1D3TVB9_9FIRM</name>
<keyword evidence="6" id="KW-1185">Reference proteome</keyword>
<dbReference type="InterPro" id="IPR033120">
    <property type="entry name" value="HOTDOG_ACOT"/>
</dbReference>
<dbReference type="Gene3D" id="3.10.129.10">
    <property type="entry name" value="Hotdog Thioesterase"/>
    <property type="match status" value="1"/>
</dbReference>
<evidence type="ECO:0000259" key="4">
    <source>
        <dbReference type="PROSITE" id="PS51770"/>
    </source>
</evidence>
<dbReference type="Proteomes" id="UP000199315">
    <property type="component" value="Unassembled WGS sequence"/>
</dbReference>